<dbReference type="PANTHER" id="PTHR44366">
    <property type="entry name" value="UDP-N-ACETYLGLUCOSAMINE--PEPTIDE N-ACETYLGLUCOSAMINYLTRANSFERASE 110 KDA SUBUNIT"/>
    <property type="match status" value="1"/>
</dbReference>
<evidence type="ECO:0000256" key="3">
    <source>
        <dbReference type="ARBA" id="ARBA00022737"/>
    </source>
</evidence>
<dbReference type="Proteomes" id="UP000294576">
    <property type="component" value="Unassembled WGS sequence"/>
</dbReference>
<sequence length="643" mass="72935">MELVLNSKVSFSAASKDYQMGRYTQSLVTLNQLIDRQQDAKIYALLAKNLLQLGFKADAARSYALAAQYDSPNAYEYQKQAARLHFESGNEDDALLIGMRNLSKAQDDAELAYILTSIYLNRQQRDIVKPFKRVLSESANPDHSRLAALLLTDDLHDQTNQMLARNLFKRYPGNIAFRFLYLVFLREFNDFDETEKHSGPIIERIAKGDLDVLRKDNPFYHLHWNGDESLNRLATIGTTPLNPERVAMRRKMPHAWSDKIRVGYMSSDFWDHHATMKLLQRILELHDTGRFEITLFCHTEPEHLTKNTTDRSRWGKVVDVYGLSNEAIAAIVREHNIDIMVDLKGHTAGSRASSFNLPLAPVHVAWLGFPGSTLNIDLDYVIGDRFVLPDAAKPYYHEKFCRMPESYQPNDPTNRPKPKPVTRADLGLPEDAFIFASFNGNRKIITETVDIWCNILKRAPNSVLWIMSNGARNHANLSKRFQEAGISPKRIIFCPRVTYEEHITRQQAADIGIDTFPVNGHTTTSEQLWGGLPVLTVKGTNFASRVSESLLQAIGLPELVAEDLQAYEDMAVELAQSPEKIAGYKARLRANGPIMPLFDAERFCHHLEAAYEMMAERARNGLDPDHIDVPALPPRAEPFYAAE</sequence>
<keyword evidence="3" id="KW-0677">Repeat</keyword>
<gene>
    <name evidence="6" type="ORF">EV132_10291</name>
</gene>
<dbReference type="AlphaFoldDB" id="A0A4R3QDE6"/>
<dbReference type="InterPro" id="IPR011990">
    <property type="entry name" value="TPR-like_helical_dom_sf"/>
</dbReference>
<comment type="caution">
    <text evidence="6">The sequence shown here is derived from an EMBL/GenBank/DDBJ whole genome shotgun (WGS) entry which is preliminary data.</text>
</comment>
<proteinExistence type="predicted"/>
<name>A0A4R3QDE6_RHISU</name>
<keyword evidence="4" id="KW-0802">TPR repeat</keyword>
<protein>
    <submittedName>
        <fullName evidence="6">Glycosyl transferase family 41</fullName>
    </submittedName>
</protein>
<dbReference type="GO" id="GO:0097363">
    <property type="term" value="F:protein O-acetylglucosaminyltransferase activity"/>
    <property type="evidence" value="ECO:0007669"/>
    <property type="project" value="TreeGrafter"/>
</dbReference>
<feature type="domain" description="O-GlcNAc transferase C-terminal" evidence="5">
    <location>
        <begin position="422"/>
        <end position="607"/>
    </location>
</feature>
<reference evidence="6 7" key="1">
    <citation type="submission" date="2019-03" db="EMBL/GenBank/DDBJ databases">
        <title>Genomic Encyclopedia of Type Strains, Phase IV (KMG-V): Genome sequencing to study the core and pangenomes of soil and plant-associated prokaryotes.</title>
        <authorList>
            <person name="Whitman W."/>
        </authorList>
    </citation>
    <scope>NUCLEOTIDE SEQUENCE [LARGE SCALE GENOMIC DNA]</scope>
    <source>
        <strain evidence="6 7">Hc14</strain>
    </source>
</reference>
<dbReference type="EMBL" id="SMBH01000002">
    <property type="protein sequence ID" value="TCU18864.1"/>
    <property type="molecule type" value="Genomic_DNA"/>
</dbReference>
<organism evidence="6 7">
    <name type="scientific">Rhizobium sullae</name>
    <name type="common">Rhizobium hedysari</name>
    <dbReference type="NCBI Taxonomy" id="50338"/>
    <lineage>
        <taxon>Bacteria</taxon>
        <taxon>Pseudomonadati</taxon>
        <taxon>Pseudomonadota</taxon>
        <taxon>Alphaproteobacteria</taxon>
        <taxon>Hyphomicrobiales</taxon>
        <taxon>Rhizobiaceae</taxon>
        <taxon>Rhizobium/Agrobacterium group</taxon>
        <taxon>Rhizobium</taxon>
    </lineage>
</organism>
<dbReference type="PANTHER" id="PTHR44366:SF1">
    <property type="entry name" value="UDP-N-ACETYLGLUCOSAMINE--PEPTIDE N-ACETYLGLUCOSAMINYLTRANSFERASE 110 KDA SUBUNIT"/>
    <property type="match status" value="1"/>
</dbReference>
<dbReference type="RefSeq" id="WP_245505696.1">
    <property type="nucleotide sequence ID" value="NZ_SMBH01000002.1"/>
</dbReference>
<evidence type="ECO:0000256" key="4">
    <source>
        <dbReference type="ARBA" id="ARBA00022803"/>
    </source>
</evidence>
<accession>A0A4R3QDE6</accession>
<comment type="pathway">
    <text evidence="1">Protein modification; protein glycosylation.</text>
</comment>
<evidence type="ECO:0000259" key="5">
    <source>
        <dbReference type="Pfam" id="PF13844"/>
    </source>
</evidence>
<keyword evidence="2 6" id="KW-0808">Transferase</keyword>
<dbReference type="InterPro" id="IPR037919">
    <property type="entry name" value="OGT"/>
</dbReference>
<dbReference type="Gene3D" id="3.40.50.11380">
    <property type="match status" value="1"/>
</dbReference>
<evidence type="ECO:0000313" key="6">
    <source>
        <dbReference type="EMBL" id="TCU18864.1"/>
    </source>
</evidence>
<dbReference type="GO" id="GO:0006493">
    <property type="term" value="P:protein O-linked glycosylation"/>
    <property type="evidence" value="ECO:0007669"/>
    <property type="project" value="InterPro"/>
</dbReference>
<dbReference type="SUPFAM" id="SSF48452">
    <property type="entry name" value="TPR-like"/>
    <property type="match status" value="1"/>
</dbReference>
<dbReference type="InterPro" id="IPR029489">
    <property type="entry name" value="OGT/SEC/SPY_C"/>
</dbReference>
<dbReference type="Gene3D" id="3.40.50.2000">
    <property type="entry name" value="Glycogen Phosphorylase B"/>
    <property type="match status" value="1"/>
</dbReference>
<evidence type="ECO:0000313" key="7">
    <source>
        <dbReference type="Proteomes" id="UP000294576"/>
    </source>
</evidence>
<evidence type="ECO:0000256" key="1">
    <source>
        <dbReference type="ARBA" id="ARBA00004922"/>
    </source>
</evidence>
<feature type="domain" description="O-GlcNAc transferase C-terminal" evidence="5">
    <location>
        <begin position="256"/>
        <end position="408"/>
    </location>
</feature>
<dbReference type="Pfam" id="PF13844">
    <property type="entry name" value="Glyco_transf_41"/>
    <property type="match status" value="2"/>
</dbReference>
<evidence type="ECO:0000256" key="2">
    <source>
        <dbReference type="ARBA" id="ARBA00022679"/>
    </source>
</evidence>
<dbReference type="SUPFAM" id="SSF53756">
    <property type="entry name" value="UDP-Glycosyltransferase/glycogen phosphorylase"/>
    <property type="match status" value="1"/>
</dbReference>